<dbReference type="InterPro" id="IPR015797">
    <property type="entry name" value="NUDIX_hydrolase-like_dom_sf"/>
</dbReference>
<name>A0A6P8B0Q9_PYRGI</name>
<sequence>MPNKQIVKANSVHGADNTRVRCGVVAFQPDGQVWMVASKSEGWILPKGGLDSEKDTSLEECVEREAMEEAGLELTWIDPLAIKEGTLHWYTAIVTSNGPRTDKELDKQKRALPQVVSVKEAFAQLSLGDQDKKASMKRALRAAVSYWDPAKNWDCEEFTTMPI</sequence>
<reference evidence="3" key="1">
    <citation type="journal article" date="2019" name="Mol. Biol. Evol.">
        <title>Blast fungal genomes show frequent chromosomal changes, gene gains and losses, and effector gene turnover.</title>
        <authorList>
            <person name="Gomez Luciano L.B."/>
            <person name="Jason Tsai I."/>
            <person name="Chuma I."/>
            <person name="Tosa Y."/>
            <person name="Chen Y.H."/>
            <person name="Li J.Y."/>
            <person name="Li M.Y."/>
            <person name="Jade Lu M.Y."/>
            <person name="Nakayashiki H."/>
            <person name="Li W.H."/>
        </authorList>
    </citation>
    <scope>NUCLEOTIDE SEQUENCE</scope>
    <source>
        <strain evidence="3">NI907</strain>
    </source>
</reference>
<protein>
    <recommendedName>
        <fullName evidence="1">Nudix hydrolase domain-containing protein</fullName>
    </recommendedName>
</protein>
<dbReference type="CDD" id="cd02883">
    <property type="entry name" value="NUDIX_Hydrolase"/>
    <property type="match status" value="1"/>
</dbReference>
<feature type="domain" description="Nudix hydrolase" evidence="1">
    <location>
        <begin position="17"/>
        <end position="144"/>
    </location>
</feature>
<dbReference type="Pfam" id="PF00293">
    <property type="entry name" value="NUDIX"/>
    <property type="match status" value="1"/>
</dbReference>
<dbReference type="GeneID" id="41962869"/>
<dbReference type="PROSITE" id="PS51462">
    <property type="entry name" value="NUDIX"/>
    <property type="match status" value="1"/>
</dbReference>
<keyword evidence="2" id="KW-1185">Reference proteome</keyword>
<dbReference type="InterPro" id="IPR000086">
    <property type="entry name" value="NUDIX_hydrolase_dom"/>
</dbReference>
<proteinExistence type="predicted"/>
<dbReference type="Gene3D" id="3.90.79.10">
    <property type="entry name" value="Nucleoside Triphosphate Pyrophosphohydrolase"/>
    <property type="match status" value="1"/>
</dbReference>
<dbReference type="Proteomes" id="UP000515153">
    <property type="component" value="Unplaced"/>
</dbReference>
<dbReference type="KEGG" id="pgri:PgNI_07956"/>
<dbReference type="SUPFAM" id="SSF55811">
    <property type="entry name" value="Nudix"/>
    <property type="match status" value="1"/>
</dbReference>
<dbReference type="OrthoDB" id="4823621at2759"/>
<dbReference type="RefSeq" id="XP_030980740.1">
    <property type="nucleotide sequence ID" value="XM_031127960.1"/>
</dbReference>
<accession>A0A6P8B0Q9</accession>
<evidence type="ECO:0000313" key="2">
    <source>
        <dbReference type="Proteomes" id="UP000515153"/>
    </source>
</evidence>
<organism evidence="2 3">
    <name type="scientific">Pyricularia grisea</name>
    <name type="common">Crabgrass-specific blast fungus</name>
    <name type="synonym">Magnaporthe grisea</name>
    <dbReference type="NCBI Taxonomy" id="148305"/>
    <lineage>
        <taxon>Eukaryota</taxon>
        <taxon>Fungi</taxon>
        <taxon>Dikarya</taxon>
        <taxon>Ascomycota</taxon>
        <taxon>Pezizomycotina</taxon>
        <taxon>Sordariomycetes</taxon>
        <taxon>Sordariomycetidae</taxon>
        <taxon>Magnaporthales</taxon>
        <taxon>Pyriculariaceae</taxon>
        <taxon>Pyricularia</taxon>
    </lineage>
</organism>
<evidence type="ECO:0000313" key="3">
    <source>
        <dbReference type="RefSeq" id="XP_030980740.1"/>
    </source>
</evidence>
<gene>
    <name evidence="3" type="ORF">PgNI_07956</name>
</gene>
<evidence type="ECO:0000259" key="1">
    <source>
        <dbReference type="PROSITE" id="PS51462"/>
    </source>
</evidence>
<reference evidence="3" key="3">
    <citation type="submission" date="2025-08" db="UniProtKB">
        <authorList>
            <consortium name="RefSeq"/>
        </authorList>
    </citation>
    <scope>IDENTIFICATION</scope>
    <source>
        <strain evidence="3">NI907</strain>
    </source>
</reference>
<dbReference type="AlphaFoldDB" id="A0A6P8B0Q9"/>
<reference evidence="3" key="2">
    <citation type="submission" date="2019-10" db="EMBL/GenBank/DDBJ databases">
        <authorList>
            <consortium name="NCBI Genome Project"/>
        </authorList>
    </citation>
    <scope>NUCLEOTIDE SEQUENCE</scope>
    <source>
        <strain evidence="3">NI907</strain>
    </source>
</reference>